<dbReference type="Pfam" id="PF00078">
    <property type="entry name" value="RVT_1"/>
    <property type="match status" value="1"/>
</dbReference>
<dbReference type="PANTHER" id="PTHR21301">
    <property type="entry name" value="REVERSE TRANSCRIPTASE"/>
    <property type="match status" value="1"/>
</dbReference>
<keyword evidence="3" id="KW-0808">Transferase</keyword>
<dbReference type="InterPro" id="IPR035901">
    <property type="entry name" value="GIY-YIG_endonuc_sf"/>
</dbReference>
<dbReference type="EMBL" id="GEGO01004179">
    <property type="protein sequence ID" value="JAR91225.1"/>
    <property type="molecule type" value="Transcribed_RNA"/>
</dbReference>
<sequence length="792" mass="89845">MFTFQSLRADYGLEVVKLVKRYVHLSSSVSIFKTHLAFNKTCKNLHLIPKSLRLKRLVHSAEGHRIIDQAERRLLDARTQECRETLRKKDLDLFFLRRQLECRVPDVFPAIEEFARSAAFSTTSRKEAEHKNKLVSLQGRSTLPETSSKGFVKNLSSKVLSPTEILVLAKGRKFNFTTVHPPLALIAASVEEGVQKLDFDVREEARLKAIGVLSKINPRRHLNYNPEEKSAIRKLREDNNIVILPADKGNTTVLLDRADYEKKVLELLNTDDYKKLLKDPTSKVQAVLNKTLFSIFGKYPESRALYLNLICRNGSTPAFYGLPKIHKPGIPLRPIVDFTTSPLRALSNHLHRLLLPLMGKTSTHVENTAHFIELASNLQVSDDESLVSFDVVSLFTSIPIQLAVSVIRTALTSDTTLPERTQLSVNEICRLLELCLTNTYFSFAGSFYKQSSGTAMGAAVSVTVANLTMEAIETKALSTFLPTPTMFLRYVDDCFCVVKTSEVDRLHIHLNSIEPNIQFTVERESNGCIPFLDVSVKKSGNLLTFQVYRKPTHTGRYLNFLSDHPTSHKSSVVSALFRRAITVCSTDKALKEEVDIIKRDLRKNAYPTRFVNNIYKKLCHPSAAEKTHPSSRMCVPYLRGTSEVLTRALRPYGIAVTHKPVSTIGHHLPLPKDRHPKEKAQGLVYRIPCADCKASYVGETKNFTERLRRHKYDVKKKDVQGNALAEHAEKNNHVIDFDSSSVLDAERNWKKRLYLESWHIQHTKNNLNRSIGTLPSSYIHGLRGVTKRRRRF</sequence>
<dbReference type="PROSITE" id="PS50164">
    <property type="entry name" value="GIY_YIG"/>
    <property type="match status" value="1"/>
</dbReference>
<dbReference type="AlphaFoldDB" id="A0A147BLP3"/>
<dbReference type="InterPro" id="IPR000477">
    <property type="entry name" value="RT_dom"/>
</dbReference>
<feature type="domain" description="Reverse transcriptase" evidence="2">
    <location>
        <begin position="303"/>
        <end position="562"/>
    </location>
</feature>
<dbReference type="InterPro" id="IPR058912">
    <property type="entry name" value="HTH_animal"/>
</dbReference>
<dbReference type="Pfam" id="PF26215">
    <property type="entry name" value="HTH_animal"/>
    <property type="match status" value="1"/>
</dbReference>
<evidence type="ECO:0000259" key="1">
    <source>
        <dbReference type="PROSITE" id="PS50164"/>
    </source>
</evidence>
<name>A0A147BLP3_IXORI</name>
<keyword evidence="3" id="KW-0695">RNA-directed DNA polymerase</keyword>
<dbReference type="PANTHER" id="PTHR21301:SF10">
    <property type="entry name" value="REVERSE TRANSCRIPTASE DOMAIN-CONTAINING PROTEIN"/>
    <property type="match status" value="1"/>
</dbReference>
<dbReference type="Pfam" id="PF01541">
    <property type="entry name" value="GIY-YIG"/>
    <property type="match status" value="1"/>
</dbReference>
<dbReference type="Gene3D" id="3.40.1440.10">
    <property type="entry name" value="GIY-YIG endonuclease"/>
    <property type="match status" value="1"/>
</dbReference>
<dbReference type="InterPro" id="IPR000305">
    <property type="entry name" value="GIY-YIG_endonuc"/>
</dbReference>
<accession>A0A147BLP3</accession>
<evidence type="ECO:0000259" key="2">
    <source>
        <dbReference type="PROSITE" id="PS50878"/>
    </source>
</evidence>
<dbReference type="SUPFAM" id="SSF82771">
    <property type="entry name" value="GIY-YIG endonuclease"/>
    <property type="match status" value="1"/>
</dbReference>
<organism evidence="3">
    <name type="scientific">Ixodes ricinus</name>
    <name type="common">Common tick</name>
    <name type="synonym">Acarus ricinus</name>
    <dbReference type="NCBI Taxonomy" id="34613"/>
    <lineage>
        <taxon>Eukaryota</taxon>
        <taxon>Metazoa</taxon>
        <taxon>Ecdysozoa</taxon>
        <taxon>Arthropoda</taxon>
        <taxon>Chelicerata</taxon>
        <taxon>Arachnida</taxon>
        <taxon>Acari</taxon>
        <taxon>Parasitiformes</taxon>
        <taxon>Ixodida</taxon>
        <taxon>Ixodoidea</taxon>
        <taxon>Ixodidae</taxon>
        <taxon>Ixodinae</taxon>
        <taxon>Ixodes</taxon>
    </lineage>
</organism>
<dbReference type="GO" id="GO:0003964">
    <property type="term" value="F:RNA-directed DNA polymerase activity"/>
    <property type="evidence" value="ECO:0007669"/>
    <property type="project" value="UniProtKB-KW"/>
</dbReference>
<dbReference type="CDD" id="cd10442">
    <property type="entry name" value="GIY-YIG_PLEs"/>
    <property type="match status" value="1"/>
</dbReference>
<feature type="domain" description="GIY-YIG" evidence="1">
    <location>
        <begin position="680"/>
        <end position="761"/>
    </location>
</feature>
<keyword evidence="3" id="KW-0548">Nucleotidyltransferase</keyword>
<evidence type="ECO:0000313" key="3">
    <source>
        <dbReference type="EMBL" id="JAR91225.1"/>
    </source>
</evidence>
<dbReference type="PROSITE" id="PS50878">
    <property type="entry name" value="RT_POL"/>
    <property type="match status" value="1"/>
</dbReference>
<proteinExistence type="predicted"/>
<protein>
    <submittedName>
        <fullName evidence="3">Putative reverse transcriptase</fullName>
    </submittedName>
</protein>
<reference evidence="3" key="1">
    <citation type="journal article" date="2018" name="PLoS Negl. Trop. Dis.">
        <title>Sialome diversity of ticks revealed by RNAseq of single tick salivary glands.</title>
        <authorList>
            <person name="Perner J."/>
            <person name="Kropackova S."/>
            <person name="Kopacek P."/>
            <person name="Ribeiro J.M."/>
        </authorList>
    </citation>
    <scope>NUCLEOTIDE SEQUENCE</scope>
    <source>
        <strain evidence="3">Siblings of single egg batch collected in Ceske Budejovice</strain>
        <tissue evidence="3">Salivary glands</tissue>
    </source>
</reference>